<dbReference type="AlphaFoldDB" id="A0A1H8KXD0"/>
<dbReference type="Proteomes" id="UP000183002">
    <property type="component" value="Unassembled WGS sequence"/>
</dbReference>
<dbReference type="RefSeq" id="WP_050518986.1">
    <property type="nucleotide sequence ID" value="NZ_FOCO01000036.1"/>
</dbReference>
<proteinExistence type="predicted"/>
<sequence length="111" mass="13139">MKLLNYTYMKLIEIEEIETAEELSKDWCSKNRNWFAWQKHAGQDFSLDAAINCLARTRQRLAEREDTAGKRGLEELEQLLSDYLLRKHKVAEIDAFRALDMPEHRLDITQI</sequence>
<evidence type="ECO:0000313" key="2">
    <source>
        <dbReference type="Proteomes" id="UP000183002"/>
    </source>
</evidence>
<dbReference type="STRING" id="1077947.SAMN05216227_103614"/>
<accession>A0A1H8KXD0</accession>
<evidence type="ECO:0000313" key="1">
    <source>
        <dbReference type="EMBL" id="SEN97481.1"/>
    </source>
</evidence>
<dbReference type="OrthoDB" id="7865462at2"/>
<protein>
    <submittedName>
        <fullName evidence="1">Uncharacterized protein</fullName>
    </submittedName>
</protein>
<keyword evidence="2" id="KW-1185">Reference proteome</keyword>
<name>A0A1H8KXD0_9RHOB</name>
<gene>
    <name evidence="1" type="ORF">SAMN05216227_103614</name>
</gene>
<organism evidence="1 2">
    <name type="scientific">Pseudorhodobacter antarcticus</name>
    <dbReference type="NCBI Taxonomy" id="1077947"/>
    <lineage>
        <taxon>Bacteria</taxon>
        <taxon>Pseudomonadati</taxon>
        <taxon>Pseudomonadota</taxon>
        <taxon>Alphaproteobacteria</taxon>
        <taxon>Rhodobacterales</taxon>
        <taxon>Paracoccaceae</taxon>
        <taxon>Pseudorhodobacter</taxon>
    </lineage>
</organism>
<dbReference type="EMBL" id="FOCO01000036">
    <property type="protein sequence ID" value="SEN97481.1"/>
    <property type="molecule type" value="Genomic_DNA"/>
</dbReference>
<reference evidence="1 2" key="1">
    <citation type="submission" date="2016-10" db="EMBL/GenBank/DDBJ databases">
        <authorList>
            <person name="de Groot N.N."/>
        </authorList>
    </citation>
    <scope>NUCLEOTIDE SEQUENCE [LARGE SCALE GENOMIC DNA]</scope>
    <source>
        <strain evidence="1 2">CGMCC 1.10836</strain>
    </source>
</reference>